<protein>
    <submittedName>
        <fullName evidence="3">Zinc finger CCCH domain-containing protein</fullName>
    </submittedName>
</protein>
<dbReference type="Pfam" id="PF02037">
    <property type="entry name" value="SAP"/>
    <property type="match status" value="1"/>
</dbReference>
<evidence type="ECO:0000259" key="2">
    <source>
        <dbReference type="PROSITE" id="PS50800"/>
    </source>
</evidence>
<accession>A0A2R6RL66</accession>
<dbReference type="PANTHER" id="PTHR35323">
    <property type="entry name" value="SAP DOMAIN-CONTAINING PROTEIN"/>
    <property type="match status" value="1"/>
</dbReference>
<sequence>MVETRGMKRPYASISDEEEELEEGSESRSDSETDTEALETSDSSSCDDDGDDEGDESDDDQEDEESSDFDEDESIRKREKNDLQELTLYECKSYLRKHGLRLSGTKAECVRRIREHRRMKDENAEALYPRSSFAINCTGDVCKGDTVLFRRKVYKKSDKGTRRGSFLGTITGRVVKESYGATKQQHTFTIEVLWSKGIKKLPPLVPILVKGRKLYKFKTFRQEWKDETKRLKVLAEKHKRGAEARLVRAMRTTKHACLKNIGVKRQKYSHPPKPSQTGKKAEPKKARHGDGCGKSPMNHIKPNNRCQDAPPAAITNLKMSSNTIPQSSNKHQNLAHPNKIGDQAIHTHNFPSHNLHQSQMHFTHPNNNGPPTTLAYNFPPQNLHQSPMQLHHQWNATFPFPSHIAGSAPSAVGIPHFMPNANSSVMPLLQCQVVNPGPYSHSAYSHPSLVIEPRNLNSSPQLMNIYALSNLFSLGK</sequence>
<dbReference type="InterPro" id="IPR036361">
    <property type="entry name" value="SAP_dom_sf"/>
</dbReference>
<organism evidence="3 4">
    <name type="scientific">Actinidia chinensis var. chinensis</name>
    <name type="common">Chinese soft-hair kiwi</name>
    <dbReference type="NCBI Taxonomy" id="1590841"/>
    <lineage>
        <taxon>Eukaryota</taxon>
        <taxon>Viridiplantae</taxon>
        <taxon>Streptophyta</taxon>
        <taxon>Embryophyta</taxon>
        <taxon>Tracheophyta</taxon>
        <taxon>Spermatophyta</taxon>
        <taxon>Magnoliopsida</taxon>
        <taxon>eudicotyledons</taxon>
        <taxon>Gunneridae</taxon>
        <taxon>Pentapetalae</taxon>
        <taxon>asterids</taxon>
        <taxon>Ericales</taxon>
        <taxon>Actinidiaceae</taxon>
        <taxon>Actinidia</taxon>
    </lineage>
</organism>
<dbReference type="AlphaFoldDB" id="A0A2R6RL66"/>
<feature type="compositionally biased region" description="Acidic residues" evidence="1">
    <location>
        <begin position="15"/>
        <end position="24"/>
    </location>
</feature>
<dbReference type="Gramene" id="PSS30759">
    <property type="protein sequence ID" value="PSS30759"/>
    <property type="gene ID" value="CEY00_Acc06045"/>
</dbReference>
<keyword evidence="4" id="KW-1185">Reference proteome</keyword>
<gene>
    <name evidence="3" type="ORF">CEY00_Acc06045</name>
</gene>
<feature type="compositionally biased region" description="Basic and acidic residues" evidence="1">
    <location>
        <begin position="279"/>
        <end position="291"/>
    </location>
</feature>
<dbReference type="SUPFAM" id="SSF68906">
    <property type="entry name" value="SAP domain"/>
    <property type="match status" value="1"/>
</dbReference>
<dbReference type="Pfam" id="PF24766">
    <property type="entry name" value="DUF7699"/>
    <property type="match status" value="1"/>
</dbReference>
<dbReference type="InterPro" id="IPR003034">
    <property type="entry name" value="SAP_dom"/>
</dbReference>
<dbReference type="EMBL" id="NKQK01000005">
    <property type="protein sequence ID" value="PSS30759.1"/>
    <property type="molecule type" value="Genomic_DNA"/>
</dbReference>
<dbReference type="Proteomes" id="UP000241394">
    <property type="component" value="Chromosome LG5"/>
</dbReference>
<feature type="region of interest" description="Disordered" evidence="1">
    <location>
        <begin position="1"/>
        <end position="78"/>
    </location>
</feature>
<dbReference type="PROSITE" id="PS50800">
    <property type="entry name" value="SAP"/>
    <property type="match status" value="1"/>
</dbReference>
<evidence type="ECO:0000313" key="4">
    <source>
        <dbReference type="Proteomes" id="UP000241394"/>
    </source>
</evidence>
<name>A0A2R6RL66_ACTCC</name>
<reference evidence="4" key="2">
    <citation type="journal article" date="2018" name="BMC Genomics">
        <title>A manually annotated Actinidia chinensis var. chinensis (kiwifruit) genome highlights the challenges associated with draft genomes and gene prediction in plants.</title>
        <authorList>
            <person name="Pilkington S.M."/>
            <person name="Crowhurst R."/>
            <person name="Hilario E."/>
            <person name="Nardozza S."/>
            <person name="Fraser L."/>
            <person name="Peng Y."/>
            <person name="Gunaseelan K."/>
            <person name="Simpson R."/>
            <person name="Tahir J."/>
            <person name="Deroles S.C."/>
            <person name="Templeton K."/>
            <person name="Luo Z."/>
            <person name="Davy M."/>
            <person name="Cheng C."/>
            <person name="McNeilage M."/>
            <person name="Scaglione D."/>
            <person name="Liu Y."/>
            <person name="Zhang Q."/>
            <person name="Datson P."/>
            <person name="De Silva N."/>
            <person name="Gardiner S.E."/>
            <person name="Bassett H."/>
            <person name="Chagne D."/>
            <person name="McCallum J."/>
            <person name="Dzierzon H."/>
            <person name="Deng C."/>
            <person name="Wang Y.Y."/>
            <person name="Barron L."/>
            <person name="Manako K."/>
            <person name="Bowen J."/>
            <person name="Foster T.M."/>
            <person name="Erridge Z.A."/>
            <person name="Tiffin H."/>
            <person name="Waite C.N."/>
            <person name="Davies K.M."/>
            <person name="Grierson E.P."/>
            <person name="Laing W.A."/>
            <person name="Kirk R."/>
            <person name="Chen X."/>
            <person name="Wood M."/>
            <person name="Montefiori M."/>
            <person name="Brummell D.A."/>
            <person name="Schwinn K.E."/>
            <person name="Catanach A."/>
            <person name="Fullerton C."/>
            <person name="Li D."/>
            <person name="Meiyalaghan S."/>
            <person name="Nieuwenhuizen N."/>
            <person name="Read N."/>
            <person name="Prakash R."/>
            <person name="Hunter D."/>
            <person name="Zhang H."/>
            <person name="McKenzie M."/>
            <person name="Knabel M."/>
            <person name="Harris A."/>
            <person name="Allan A.C."/>
            <person name="Gleave A."/>
            <person name="Chen A."/>
            <person name="Janssen B.J."/>
            <person name="Plunkett B."/>
            <person name="Ampomah-Dwamena C."/>
            <person name="Voogd C."/>
            <person name="Leif D."/>
            <person name="Lafferty D."/>
            <person name="Souleyre E.J.F."/>
            <person name="Varkonyi-Gasic E."/>
            <person name="Gambi F."/>
            <person name="Hanley J."/>
            <person name="Yao J.L."/>
            <person name="Cheung J."/>
            <person name="David K.M."/>
            <person name="Warren B."/>
            <person name="Marsh K."/>
            <person name="Snowden K.C."/>
            <person name="Lin-Wang K."/>
            <person name="Brian L."/>
            <person name="Martinez-Sanchez M."/>
            <person name="Wang M."/>
            <person name="Ileperuma N."/>
            <person name="Macnee N."/>
            <person name="Campin R."/>
            <person name="McAtee P."/>
            <person name="Drummond R.S.M."/>
            <person name="Espley R.V."/>
            <person name="Ireland H.S."/>
            <person name="Wu R."/>
            <person name="Atkinson R.G."/>
            <person name="Karunairetnam S."/>
            <person name="Bulley S."/>
            <person name="Chunkath S."/>
            <person name="Hanley Z."/>
            <person name="Storey R."/>
            <person name="Thrimawithana A.H."/>
            <person name="Thomson S."/>
            <person name="David C."/>
            <person name="Testolin R."/>
            <person name="Huang H."/>
            <person name="Hellens R.P."/>
            <person name="Schaffer R.J."/>
        </authorList>
    </citation>
    <scope>NUCLEOTIDE SEQUENCE [LARGE SCALE GENOMIC DNA]</scope>
    <source>
        <strain evidence="4">cv. Red5</strain>
    </source>
</reference>
<dbReference type="OrthoDB" id="690722at2759"/>
<feature type="compositionally biased region" description="Acidic residues" evidence="1">
    <location>
        <begin position="32"/>
        <end position="73"/>
    </location>
</feature>
<evidence type="ECO:0000256" key="1">
    <source>
        <dbReference type="SAM" id="MobiDB-lite"/>
    </source>
</evidence>
<reference evidence="3 4" key="1">
    <citation type="submission" date="2017-07" db="EMBL/GenBank/DDBJ databases">
        <title>An improved, manually edited Actinidia chinensis var. chinensis (kiwifruit) genome highlights the challenges associated with draft genomes and gene prediction in plants.</title>
        <authorList>
            <person name="Pilkington S."/>
            <person name="Crowhurst R."/>
            <person name="Hilario E."/>
            <person name="Nardozza S."/>
            <person name="Fraser L."/>
            <person name="Peng Y."/>
            <person name="Gunaseelan K."/>
            <person name="Simpson R."/>
            <person name="Tahir J."/>
            <person name="Deroles S."/>
            <person name="Templeton K."/>
            <person name="Luo Z."/>
            <person name="Davy M."/>
            <person name="Cheng C."/>
            <person name="Mcneilage M."/>
            <person name="Scaglione D."/>
            <person name="Liu Y."/>
            <person name="Zhang Q."/>
            <person name="Datson P."/>
            <person name="De Silva N."/>
            <person name="Gardiner S."/>
            <person name="Bassett H."/>
            <person name="Chagne D."/>
            <person name="Mccallum J."/>
            <person name="Dzierzon H."/>
            <person name="Deng C."/>
            <person name="Wang Y.-Y."/>
            <person name="Barron N."/>
            <person name="Manako K."/>
            <person name="Bowen J."/>
            <person name="Foster T."/>
            <person name="Erridge Z."/>
            <person name="Tiffin H."/>
            <person name="Waite C."/>
            <person name="Davies K."/>
            <person name="Grierson E."/>
            <person name="Laing W."/>
            <person name="Kirk R."/>
            <person name="Chen X."/>
            <person name="Wood M."/>
            <person name="Montefiori M."/>
            <person name="Brummell D."/>
            <person name="Schwinn K."/>
            <person name="Catanach A."/>
            <person name="Fullerton C."/>
            <person name="Li D."/>
            <person name="Meiyalaghan S."/>
            <person name="Nieuwenhuizen N."/>
            <person name="Read N."/>
            <person name="Prakash R."/>
            <person name="Hunter D."/>
            <person name="Zhang H."/>
            <person name="Mckenzie M."/>
            <person name="Knabel M."/>
            <person name="Harris A."/>
            <person name="Allan A."/>
            <person name="Chen A."/>
            <person name="Janssen B."/>
            <person name="Plunkett B."/>
            <person name="Dwamena C."/>
            <person name="Voogd C."/>
            <person name="Leif D."/>
            <person name="Lafferty D."/>
            <person name="Souleyre E."/>
            <person name="Varkonyi-Gasic E."/>
            <person name="Gambi F."/>
            <person name="Hanley J."/>
            <person name="Yao J.-L."/>
            <person name="Cheung J."/>
            <person name="David K."/>
            <person name="Warren B."/>
            <person name="Marsh K."/>
            <person name="Snowden K."/>
            <person name="Lin-Wang K."/>
            <person name="Brian L."/>
            <person name="Martinez-Sanchez M."/>
            <person name="Wang M."/>
            <person name="Ileperuma N."/>
            <person name="Macnee N."/>
            <person name="Campin R."/>
            <person name="Mcatee P."/>
            <person name="Drummond R."/>
            <person name="Espley R."/>
            <person name="Ireland H."/>
            <person name="Wu R."/>
            <person name="Atkinson R."/>
            <person name="Karunairetnam S."/>
            <person name="Bulley S."/>
            <person name="Chunkath S."/>
            <person name="Hanley Z."/>
            <person name="Storey R."/>
            <person name="Thrimawithana A."/>
            <person name="Thomson S."/>
            <person name="David C."/>
            <person name="Testolin R."/>
        </authorList>
    </citation>
    <scope>NUCLEOTIDE SEQUENCE [LARGE SCALE GENOMIC DNA]</scope>
    <source>
        <strain evidence="4">cv. Red5</strain>
        <tissue evidence="3">Young leaf</tissue>
    </source>
</reference>
<proteinExistence type="predicted"/>
<dbReference type="Gene3D" id="1.10.720.30">
    <property type="entry name" value="SAP domain"/>
    <property type="match status" value="1"/>
</dbReference>
<dbReference type="STRING" id="1590841.A0A2R6RL66"/>
<dbReference type="InParanoid" id="A0A2R6RL66"/>
<feature type="domain" description="SAP" evidence="2">
    <location>
        <begin position="83"/>
        <end position="117"/>
    </location>
</feature>
<evidence type="ECO:0000313" key="3">
    <source>
        <dbReference type="EMBL" id="PSS30759.1"/>
    </source>
</evidence>
<dbReference type="PANTHER" id="PTHR35323:SF2">
    <property type="entry name" value="SAP DOMAIN-CONTAINING PROTEIN"/>
    <property type="match status" value="1"/>
</dbReference>
<comment type="caution">
    <text evidence="3">The sequence shown here is derived from an EMBL/GenBank/DDBJ whole genome shotgun (WGS) entry which is preliminary data.</text>
</comment>
<feature type="region of interest" description="Disordered" evidence="1">
    <location>
        <begin position="263"/>
        <end position="311"/>
    </location>
</feature>
<dbReference type="InterPro" id="IPR056116">
    <property type="entry name" value="DUF7699"/>
</dbReference>